<reference evidence="2" key="1">
    <citation type="submission" date="2016-03" db="EMBL/GenBank/DDBJ databases">
        <title>Mechanisms controlling the formation of the plant cell surface in tip-growing cells are functionally conserved among land plants.</title>
        <authorList>
            <person name="Honkanen S."/>
            <person name="Jones V.A."/>
            <person name="Morieri G."/>
            <person name="Champion C."/>
            <person name="Hetherington A.J."/>
            <person name="Kelly S."/>
            <person name="Saint-Marcoux D."/>
            <person name="Proust H."/>
            <person name="Prescott H."/>
            <person name="Dolan L."/>
        </authorList>
    </citation>
    <scope>NUCLEOTIDE SEQUENCE [LARGE SCALE GENOMIC DNA]</scope>
    <source>
        <tissue evidence="2">Whole gametophyte</tissue>
    </source>
</reference>
<dbReference type="AlphaFoldDB" id="A0A176VDG7"/>
<name>A0A176VDG7_MARPO</name>
<gene>
    <name evidence="2" type="ORF">AXG93_461s1090</name>
</gene>
<protein>
    <submittedName>
        <fullName evidence="2">Uncharacterized protein</fullName>
    </submittedName>
</protein>
<evidence type="ECO:0000313" key="3">
    <source>
        <dbReference type="Proteomes" id="UP000077202"/>
    </source>
</evidence>
<evidence type="ECO:0000256" key="1">
    <source>
        <dbReference type="SAM" id="MobiDB-lite"/>
    </source>
</evidence>
<proteinExistence type="predicted"/>
<feature type="compositionally biased region" description="Basic and acidic residues" evidence="1">
    <location>
        <begin position="31"/>
        <end position="48"/>
    </location>
</feature>
<evidence type="ECO:0000313" key="2">
    <source>
        <dbReference type="EMBL" id="OAE18968.1"/>
    </source>
</evidence>
<dbReference type="EMBL" id="LVLJ01003965">
    <property type="protein sequence ID" value="OAE18968.1"/>
    <property type="molecule type" value="Genomic_DNA"/>
</dbReference>
<comment type="caution">
    <text evidence="2">The sequence shown here is derived from an EMBL/GenBank/DDBJ whole genome shotgun (WGS) entry which is preliminary data.</text>
</comment>
<sequence length="175" mass="19688">MKHMSGSDLCDARIRLRGNRSYGRGVYYVRGRKDAHSQHPEKEGRDSQPGKPLASQGTRNRVAEPRFVYRRRGIVSPWMDLARRETDGEKRARPLGGRLFTRYGVFWAAEAASGRLRAGGEREEAFVRFGRCWKGKGADANWASPSIEQNPGVRAAIRPADGRVIIATRIPLRTL</sequence>
<organism evidence="2 3">
    <name type="scientific">Marchantia polymorpha subsp. ruderalis</name>
    <dbReference type="NCBI Taxonomy" id="1480154"/>
    <lineage>
        <taxon>Eukaryota</taxon>
        <taxon>Viridiplantae</taxon>
        <taxon>Streptophyta</taxon>
        <taxon>Embryophyta</taxon>
        <taxon>Marchantiophyta</taxon>
        <taxon>Marchantiopsida</taxon>
        <taxon>Marchantiidae</taxon>
        <taxon>Marchantiales</taxon>
        <taxon>Marchantiaceae</taxon>
        <taxon>Marchantia</taxon>
    </lineage>
</organism>
<feature type="region of interest" description="Disordered" evidence="1">
    <location>
        <begin position="28"/>
        <end position="62"/>
    </location>
</feature>
<dbReference type="Proteomes" id="UP000077202">
    <property type="component" value="Unassembled WGS sequence"/>
</dbReference>
<accession>A0A176VDG7</accession>
<keyword evidence="3" id="KW-1185">Reference proteome</keyword>